<dbReference type="InterPro" id="IPR021744">
    <property type="entry name" value="CbiG_N"/>
</dbReference>
<dbReference type="Pfam" id="PF01890">
    <property type="entry name" value="CbiG_C"/>
    <property type="match status" value="1"/>
</dbReference>
<dbReference type="Proteomes" id="UP000001420">
    <property type="component" value="Chromosome"/>
</dbReference>
<evidence type="ECO:0000256" key="1">
    <source>
        <dbReference type="ARBA" id="ARBA00004953"/>
    </source>
</evidence>
<dbReference type="Pfam" id="PF11760">
    <property type="entry name" value="CbiG_N"/>
    <property type="match status" value="1"/>
</dbReference>
<dbReference type="Pfam" id="PF00590">
    <property type="entry name" value="TP_methylase"/>
    <property type="match status" value="1"/>
</dbReference>
<dbReference type="InterPro" id="IPR014776">
    <property type="entry name" value="4pyrrole_Mease_sub2"/>
</dbReference>
<keyword evidence="2" id="KW-0169">Cobalamin biosynthesis</keyword>
<evidence type="ECO:0000259" key="7">
    <source>
        <dbReference type="Pfam" id="PF01890"/>
    </source>
</evidence>
<evidence type="ECO:0000256" key="4">
    <source>
        <dbReference type="ARBA" id="ARBA00022679"/>
    </source>
</evidence>
<dbReference type="HOGENOM" id="CLU_009721_2_1_3"/>
<dbReference type="GO" id="GO:0008168">
    <property type="term" value="F:methyltransferase activity"/>
    <property type="evidence" value="ECO:0007669"/>
    <property type="project" value="UniProtKB-KW"/>
</dbReference>
<dbReference type="InterPro" id="IPR035996">
    <property type="entry name" value="4pyrrol_Methylase_sf"/>
</dbReference>
<dbReference type="InterPro" id="IPR014777">
    <property type="entry name" value="4pyrrole_Mease_sub1"/>
</dbReference>
<feature type="domain" description="Tetrapyrrole methylase" evidence="6">
    <location>
        <begin position="347"/>
        <end position="555"/>
    </location>
</feature>
<evidence type="ECO:0000259" key="8">
    <source>
        <dbReference type="Pfam" id="PF11760"/>
    </source>
</evidence>
<keyword evidence="5" id="KW-0949">S-adenosyl-L-methionine</keyword>
<keyword evidence="4" id="KW-0808">Transferase</keyword>
<dbReference type="Gene3D" id="3.30.420.180">
    <property type="entry name" value="CobE/GbiG C-terminal domain"/>
    <property type="match status" value="1"/>
</dbReference>
<name>Q7V9Z8_PROMA</name>
<dbReference type="GO" id="GO:0032259">
    <property type="term" value="P:methylation"/>
    <property type="evidence" value="ECO:0007669"/>
    <property type="project" value="UniProtKB-KW"/>
</dbReference>
<dbReference type="SUPFAM" id="SSF159664">
    <property type="entry name" value="CobE/GbiG C-terminal domain-like"/>
    <property type="match status" value="1"/>
</dbReference>
<dbReference type="EnsemblBacteria" id="AAQ00715">
    <property type="protein sequence ID" value="AAQ00715"/>
    <property type="gene ID" value="Pro_1671"/>
</dbReference>
<evidence type="ECO:0000256" key="5">
    <source>
        <dbReference type="ARBA" id="ARBA00022691"/>
    </source>
</evidence>
<dbReference type="InterPro" id="IPR051810">
    <property type="entry name" value="Precorrin_MeTrfase"/>
</dbReference>
<dbReference type="InterPro" id="IPR038029">
    <property type="entry name" value="GbiG_N_sf"/>
</dbReference>
<reference evidence="9 10" key="1">
    <citation type="journal article" date="2003" name="Proc. Natl. Acad. Sci. U.S.A.">
        <title>Genome sequence of the cyanobacterium Prochlorococcus marinus SS120, a nearly minimal oxyphototrophic genome.</title>
        <authorList>
            <person name="Dufresne A."/>
            <person name="Salanoubat M."/>
            <person name="Partensky F."/>
            <person name="Artiguenave F."/>
            <person name="Axmann I.M."/>
            <person name="Barbe V."/>
            <person name="Duprat S."/>
            <person name="Galperin M.Y."/>
            <person name="Koonin E.V."/>
            <person name="Le Gall F."/>
            <person name="Makarova K.S."/>
            <person name="Ostrowski M."/>
            <person name="Oztas S."/>
            <person name="Robert C."/>
            <person name="Rogozin I.B."/>
            <person name="Scanlan D.J."/>
            <person name="Tandeau de Marsac N."/>
            <person name="Weissenbach J."/>
            <person name="Wincker P."/>
            <person name="Wolf Y.I."/>
            <person name="Hess W.R."/>
        </authorList>
    </citation>
    <scope>NUCLEOTIDE SEQUENCE [LARGE SCALE GENOMIC DNA]</scope>
    <source>
        <strain evidence="10">SARG / CCMP1375 / SS120</strain>
    </source>
</reference>
<dbReference type="UniPathway" id="UPA00148"/>
<dbReference type="Gene3D" id="3.40.50.11220">
    <property type="match status" value="1"/>
</dbReference>
<dbReference type="EMBL" id="AE017126">
    <property type="protein sequence ID" value="AAQ00715.1"/>
    <property type="molecule type" value="Genomic_DNA"/>
</dbReference>
<dbReference type="PATRIC" id="fig|167539.5.peg.1765"/>
<evidence type="ECO:0000256" key="3">
    <source>
        <dbReference type="ARBA" id="ARBA00022603"/>
    </source>
</evidence>
<dbReference type="InterPro" id="IPR036518">
    <property type="entry name" value="CobE/GbiG_C_sf"/>
</dbReference>
<dbReference type="CDD" id="cd11646">
    <property type="entry name" value="Precorrin_3B_C17_MT"/>
    <property type="match status" value="1"/>
</dbReference>
<evidence type="ECO:0000313" key="10">
    <source>
        <dbReference type="Proteomes" id="UP000001420"/>
    </source>
</evidence>
<sequence length="587" mass="64542">MLRLKARGHVDSIALSPKAAAQVDLFGSKCLVHKPEDIFQRFWEPRAAFIVVGAIGAVVRMIAPLITDKESDPAVVVMDSRAQNIVSLLGGHQAGADELACQLAEDFGGHFVSTGFSRTEENIALDSFGDAWGWRRKGDISDWKNLMILIALKEPIKVEQTSGSLLWKTMEGAINTLEGSKNQKDIPKSHLMKISSQKSPQCCWHPATLWVGIGCERNTSYGLVTRALEAALEEACLAREAIAGLATIDIKYDEPAIKSLRSKYFFPLRLYSAQDLSQIDVPNPSRIVDSEVGTPSVAEAASILAAGERGILKFQKHIYTSNKSEKGSVTIAIAEAIEPFAPTRGELHLVGSGPGDPSFLTNDSRLALARSAVWIGYKPYLDLLEPIRKFDQARIDSFLTNERDRCEQALNLATQGIRVSLISSGDSGIYGMAGLALELWLERPKEDRPEFKVHPGISSIQLAAARIGAPLMHDFCAISLSDCLTPWEQIEERVRAASISDFVIAFYNPKSKSRNWQLQKAFEILLQNKPLHTPIAFARQLGRADETVEVHTIGSFPIDRVDMLTLLLVGNSKSFFKDGCLVTPRGY</sequence>
<dbReference type="InterPro" id="IPR006363">
    <property type="entry name" value="Cbl_synth_CobJ/CibH_dom"/>
</dbReference>
<dbReference type="STRING" id="167539.Pro_1671"/>
<evidence type="ECO:0000256" key="2">
    <source>
        <dbReference type="ARBA" id="ARBA00022573"/>
    </source>
</evidence>
<dbReference type="Gene3D" id="3.40.1010.10">
    <property type="entry name" value="Cobalt-precorrin-4 Transmethylase, Domain 1"/>
    <property type="match status" value="1"/>
</dbReference>
<dbReference type="PANTHER" id="PTHR47036">
    <property type="entry name" value="COBALT-FACTOR III C(17)-METHYLTRANSFERASE-RELATED"/>
    <property type="match status" value="1"/>
</dbReference>
<dbReference type="Gene3D" id="3.30.950.10">
    <property type="entry name" value="Methyltransferase, Cobalt-precorrin-4 Transmethylase, Domain 2"/>
    <property type="match status" value="1"/>
</dbReference>
<accession>Q7V9Z8</accession>
<comment type="pathway">
    <text evidence="1">Cofactor biosynthesis; adenosylcobalamin biosynthesis.</text>
</comment>
<organism evidence="9 10">
    <name type="scientific">Prochlorococcus marinus (strain SARG / CCMP1375 / SS120)</name>
    <dbReference type="NCBI Taxonomy" id="167539"/>
    <lineage>
        <taxon>Bacteria</taxon>
        <taxon>Bacillati</taxon>
        <taxon>Cyanobacteriota</taxon>
        <taxon>Cyanophyceae</taxon>
        <taxon>Synechococcales</taxon>
        <taxon>Prochlorococcaceae</taxon>
        <taxon>Prochlorococcus</taxon>
    </lineage>
</organism>
<gene>
    <name evidence="9" type="primary">cobJ</name>
    <name evidence="9" type="ordered locus">Pro_1671</name>
</gene>
<dbReference type="InterPro" id="IPR000878">
    <property type="entry name" value="4pyrrol_Mease"/>
</dbReference>
<dbReference type="SUPFAM" id="SSF159672">
    <property type="entry name" value="CbiG N-terminal domain-like"/>
    <property type="match status" value="1"/>
</dbReference>
<protein>
    <submittedName>
        <fullName evidence="9">Precorrin-3B methylase</fullName>
    </submittedName>
</protein>
<evidence type="ECO:0000313" key="9">
    <source>
        <dbReference type="EMBL" id="AAQ00715.1"/>
    </source>
</evidence>
<feature type="domain" description="CobE/GbiG C-terminal" evidence="7">
    <location>
        <begin position="209"/>
        <end position="334"/>
    </location>
</feature>
<dbReference type="OrthoDB" id="9772960at2"/>
<dbReference type="NCBIfam" id="TIGR01466">
    <property type="entry name" value="cobJ_cbiH"/>
    <property type="match status" value="1"/>
</dbReference>
<keyword evidence="10" id="KW-1185">Reference proteome</keyword>
<dbReference type="PANTHER" id="PTHR47036:SF1">
    <property type="entry name" value="COBALT-FACTOR III C(17)-METHYLTRANSFERASE-RELATED"/>
    <property type="match status" value="1"/>
</dbReference>
<keyword evidence="3 9" id="KW-0489">Methyltransferase</keyword>
<dbReference type="SUPFAM" id="SSF53790">
    <property type="entry name" value="Tetrapyrrole methylase"/>
    <property type="match status" value="1"/>
</dbReference>
<dbReference type="InterPro" id="IPR002750">
    <property type="entry name" value="CobE/GbiG_C"/>
</dbReference>
<proteinExistence type="predicted"/>
<dbReference type="eggNOG" id="COG2073">
    <property type="taxonomic scope" value="Bacteria"/>
</dbReference>
<feature type="domain" description="Cobalamin synthesis G N-terminal" evidence="8">
    <location>
        <begin position="38"/>
        <end position="115"/>
    </location>
</feature>
<dbReference type="AlphaFoldDB" id="Q7V9Z8"/>
<dbReference type="eggNOG" id="COG1010">
    <property type="taxonomic scope" value="Bacteria"/>
</dbReference>
<dbReference type="GO" id="GO:0009236">
    <property type="term" value="P:cobalamin biosynthetic process"/>
    <property type="evidence" value="ECO:0007669"/>
    <property type="project" value="UniProtKB-UniPathway"/>
</dbReference>
<evidence type="ECO:0000259" key="6">
    <source>
        <dbReference type="Pfam" id="PF00590"/>
    </source>
</evidence>
<dbReference type="KEGG" id="pma:Pro_1671"/>